<organism evidence="4 5">
    <name type="scientific">Humicola insolens</name>
    <name type="common">Soft-rot fungus</name>
    <dbReference type="NCBI Taxonomy" id="85995"/>
    <lineage>
        <taxon>Eukaryota</taxon>
        <taxon>Fungi</taxon>
        <taxon>Dikarya</taxon>
        <taxon>Ascomycota</taxon>
        <taxon>Pezizomycotina</taxon>
        <taxon>Sordariomycetes</taxon>
        <taxon>Sordariomycetidae</taxon>
        <taxon>Sordariales</taxon>
        <taxon>Chaetomiaceae</taxon>
        <taxon>Mycothermus</taxon>
    </lineage>
</organism>
<feature type="domain" description="J" evidence="3">
    <location>
        <begin position="6"/>
        <end position="71"/>
    </location>
</feature>
<dbReference type="SMART" id="SM00271">
    <property type="entry name" value="DnaJ"/>
    <property type="match status" value="1"/>
</dbReference>
<evidence type="ECO:0000256" key="2">
    <source>
        <dbReference type="SAM" id="MobiDB-lite"/>
    </source>
</evidence>
<dbReference type="InterPro" id="IPR036869">
    <property type="entry name" value="J_dom_sf"/>
</dbReference>
<proteinExistence type="predicted"/>
<keyword evidence="5" id="KW-1185">Reference proteome</keyword>
<evidence type="ECO:0000313" key="5">
    <source>
        <dbReference type="Proteomes" id="UP001583172"/>
    </source>
</evidence>
<sequence>MVKETKLYDQLNISPTATQDEIKKAYRKAALRWHPDKNKDNPEAAEKFKEVSQAYEILSDPEKRKIYDQFGLEFLLRGGVPPPEGAGAGPNPFASAGGGGGMPEAFAQFFTNVGGGGAGPRGFSYGMNFTKPEDLFANTFRDGDIFEDILYNAARSSASSAPGTGSSRRSMRGSFGESMRSQRAATPEVTTVERPLPLSLEDLFHGVTKKMKIKRKMFDDNNKRTTSDAILEVPIKPGLKKGSKIRFKGVGDQEEGGQQDLVFIVEEKPHPLFVRDGDDIIHTVDLDLKEALTGWQRTITTIDGKNLQLDKAGPTQPGSSESYPGLGMPISKKPGQRGNFIVKYNVKFPMTLTPTQKQKLREIL</sequence>
<dbReference type="InterPro" id="IPR018253">
    <property type="entry name" value="DnaJ_domain_CS"/>
</dbReference>
<evidence type="ECO:0000256" key="1">
    <source>
        <dbReference type="ARBA" id="ARBA00023186"/>
    </source>
</evidence>
<dbReference type="CDD" id="cd06257">
    <property type="entry name" value="DnaJ"/>
    <property type="match status" value="1"/>
</dbReference>
<comment type="caution">
    <text evidence="4">The sequence shown here is derived from an EMBL/GenBank/DDBJ whole genome shotgun (WGS) entry which is preliminary data.</text>
</comment>
<evidence type="ECO:0000259" key="3">
    <source>
        <dbReference type="PROSITE" id="PS50076"/>
    </source>
</evidence>
<dbReference type="InterPro" id="IPR051339">
    <property type="entry name" value="DnaJ_subfamily_B"/>
</dbReference>
<dbReference type="PROSITE" id="PS50076">
    <property type="entry name" value="DNAJ_2"/>
    <property type="match status" value="1"/>
</dbReference>
<feature type="region of interest" description="Disordered" evidence="2">
    <location>
        <begin position="157"/>
        <end position="190"/>
    </location>
</feature>
<evidence type="ECO:0000313" key="4">
    <source>
        <dbReference type="EMBL" id="KAL1839195.1"/>
    </source>
</evidence>
<dbReference type="InterPro" id="IPR002939">
    <property type="entry name" value="DnaJ_C"/>
</dbReference>
<gene>
    <name evidence="4" type="ORF">VTJ49DRAFT_1784</name>
</gene>
<dbReference type="Gene3D" id="1.10.287.110">
    <property type="entry name" value="DnaJ domain"/>
    <property type="match status" value="1"/>
</dbReference>
<dbReference type="EMBL" id="JAZGSY010000170">
    <property type="protein sequence ID" value="KAL1839195.1"/>
    <property type="molecule type" value="Genomic_DNA"/>
</dbReference>
<dbReference type="InterPro" id="IPR008971">
    <property type="entry name" value="HSP40/DnaJ_pept-bd"/>
</dbReference>
<dbReference type="Pfam" id="PF01556">
    <property type="entry name" value="DnaJ_C"/>
    <property type="match status" value="1"/>
</dbReference>
<dbReference type="SUPFAM" id="SSF46565">
    <property type="entry name" value="Chaperone J-domain"/>
    <property type="match status" value="1"/>
</dbReference>
<reference evidence="4 5" key="1">
    <citation type="journal article" date="2024" name="Commun. Biol.">
        <title>Comparative genomic analysis of thermophilic fungi reveals convergent evolutionary adaptations and gene losses.</title>
        <authorList>
            <person name="Steindorff A.S."/>
            <person name="Aguilar-Pontes M.V."/>
            <person name="Robinson A.J."/>
            <person name="Andreopoulos B."/>
            <person name="LaButti K."/>
            <person name="Kuo A."/>
            <person name="Mondo S."/>
            <person name="Riley R."/>
            <person name="Otillar R."/>
            <person name="Haridas S."/>
            <person name="Lipzen A."/>
            <person name="Grimwood J."/>
            <person name="Schmutz J."/>
            <person name="Clum A."/>
            <person name="Reid I.D."/>
            <person name="Moisan M.C."/>
            <person name="Butler G."/>
            <person name="Nguyen T.T.M."/>
            <person name="Dewar K."/>
            <person name="Conant G."/>
            <person name="Drula E."/>
            <person name="Henrissat B."/>
            <person name="Hansel C."/>
            <person name="Singer S."/>
            <person name="Hutchinson M.I."/>
            <person name="de Vries R.P."/>
            <person name="Natvig D.O."/>
            <person name="Powell A.J."/>
            <person name="Tsang A."/>
            <person name="Grigoriev I.V."/>
        </authorList>
    </citation>
    <scope>NUCLEOTIDE SEQUENCE [LARGE SCALE GENOMIC DNA]</scope>
    <source>
        <strain evidence="4 5">CBS 620.91</strain>
    </source>
</reference>
<dbReference type="Proteomes" id="UP001583172">
    <property type="component" value="Unassembled WGS sequence"/>
</dbReference>
<feature type="compositionally biased region" description="Low complexity" evidence="2">
    <location>
        <begin position="157"/>
        <end position="181"/>
    </location>
</feature>
<dbReference type="PANTHER" id="PTHR24078:SF553">
    <property type="entry name" value="DNAJ HOMOLOG SUBFAMILY B MEMBER 5"/>
    <property type="match status" value="1"/>
</dbReference>
<dbReference type="PANTHER" id="PTHR24078">
    <property type="entry name" value="DNAJ HOMOLOG SUBFAMILY C MEMBER"/>
    <property type="match status" value="1"/>
</dbReference>
<dbReference type="SUPFAM" id="SSF49493">
    <property type="entry name" value="HSP40/DnaJ peptide-binding domain"/>
    <property type="match status" value="2"/>
</dbReference>
<dbReference type="InterPro" id="IPR001623">
    <property type="entry name" value="DnaJ_domain"/>
</dbReference>
<dbReference type="Pfam" id="PF00226">
    <property type="entry name" value="DnaJ"/>
    <property type="match status" value="1"/>
</dbReference>
<dbReference type="Gene3D" id="2.60.260.20">
    <property type="entry name" value="Urease metallochaperone UreE, N-terminal domain"/>
    <property type="match status" value="2"/>
</dbReference>
<accession>A0ABR3VBK6</accession>
<dbReference type="PROSITE" id="PS00636">
    <property type="entry name" value="DNAJ_1"/>
    <property type="match status" value="1"/>
</dbReference>
<keyword evidence="1" id="KW-0143">Chaperone</keyword>
<protein>
    <recommendedName>
        <fullName evidence="3">J domain-containing protein</fullName>
    </recommendedName>
</protein>
<dbReference type="CDD" id="cd10747">
    <property type="entry name" value="DnaJ_C"/>
    <property type="match status" value="1"/>
</dbReference>
<name>A0ABR3VBK6_HUMIN</name>
<dbReference type="PRINTS" id="PR00625">
    <property type="entry name" value="JDOMAIN"/>
</dbReference>